<dbReference type="RefSeq" id="WP_271092644.1">
    <property type="nucleotide sequence ID" value="NZ_JAPJZH010000031.1"/>
</dbReference>
<dbReference type="InterPro" id="IPR036291">
    <property type="entry name" value="NAD(P)-bd_dom_sf"/>
</dbReference>
<sequence length="224" mass="22905">MTDKSNISIIGGTGALGAGLALRWARAGHAVTIGSRDGARASEIAKELSAKAGADITGLENEAAAAKGDIIAVTVPYASHAATLDTIRRHLDGKLLIDVTVPLMPPKVRTVQLPEGGSVAKAVQKALGENVRVVSAFQNVAAAHLADLDHAIDCDVLVCGNDPAARNQVISLANDAGMKAWHAGRIDNSAIAEALTSALIFINGQYKIPGAGIRITGDPAPAES</sequence>
<gene>
    <name evidence="3" type="primary">npdG</name>
    <name evidence="3" type="ORF">OOZ53_25675</name>
</gene>
<evidence type="ECO:0000313" key="3">
    <source>
        <dbReference type="EMBL" id="MDA4848768.1"/>
    </source>
</evidence>
<organism evidence="3 4">
    <name type="scientific">Hoeflea poritis</name>
    <dbReference type="NCBI Taxonomy" id="2993659"/>
    <lineage>
        <taxon>Bacteria</taxon>
        <taxon>Pseudomonadati</taxon>
        <taxon>Pseudomonadota</taxon>
        <taxon>Alphaproteobacteria</taxon>
        <taxon>Hyphomicrobiales</taxon>
        <taxon>Rhizobiaceae</taxon>
        <taxon>Hoeflea</taxon>
    </lineage>
</organism>
<dbReference type="InterPro" id="IPR028939">
    <property type="entry name" value="P5C_Rdtase_cat_N"/>
</dbReference>
<dbReference type="PANTHER" id="PTHR14239">
    <property type="entry name" value="DUDULIN-RELATED"/>
    <property type="match status" value="1"/>
</dbReference>
<dbReference type="Pfam" id="PF03807">
    <property type="entry name" value="F420_oxidored"/>
    <property type="match status" value="1"/>
</dbReference>
<dbReference type="InterPro" id="IPR051267">
    <property type="entry name" value="STEAP_metalloreductase"/>
</dbReference>
<proteinExistence type="predicted"/>
<dbReference type="NCBIfam" id="TIGR01915">
    <property type="entry name" value="npdG"/>
    <property type="match status" value="1"/>
</dbReference>
<keyword evidence="1" id="KW-0560">Oxidoreductase</keyword>
<feature type="domain" description="Pyrroline-5-carboxylate reductase catalytic N-terminal" evidence="2">
    <location>
        <begin position="7"/>
        <end position="102"/>
    </location>
</feature>
<reference evidence="3" key="1">
    <citation type="submission" date="2022-11" db="EMBL/GenBank/DDBJ databases">
        <title>Hoeflea poritis sp. nov., isolated from scleractinian coral Porites lutea.</title>
        <authorList>
            <person name="Zhang G."/>
            <person name="Wei Q."/>
            <person name="Cai L."/>
        </authorList>
    </citation>
    <scope>NUCLEOTIDE SEQUENCE</scope>
    <source>
        <strain evidence="3">E7-10</strain>
    </source>
</reference>
<protein>
    <submittedName>
        <fullName evidence="3">NADPH-dependent F420 reductase</fullName>
    </submittedName>
</protein>
<dbReference type="PANTHER" id="PTHR14239:SF0">
    <property type="entry name" value="F420-DEPENDENT NADP REDUCTASE"/>
    <property type="match status" value="1"/>
</dbReference>
<comment type="caution">
    <text evidence="3">The sequence shown here is derived from an EMBL/GenBank/DDBJ whole genome shotgun (WGS) entry which is preliminary data.</text>
</comment>
<evidence type="ECO:0000256" key="1">
    <source>
        <dbReference type="ARBA" id="ARBA00023002"/>
    </source>
</evidence>
<dbReference type="SUPFAM" id="SSF51735">
    <property type="entry name" value="NAD(P)-binding Rossmann-fold domains"/>
    <property type="match status" value="1"/>
</dbReference>
<dbReference type="EMBL" id="JAPJZH010000031">
    <property type="protein sequence ID" value="MDA4848768.1"/>
    <property type="molecule type" value="Genomic_DNA"/>
</dbReference>
<dbReference type="Gene3D" id="3.40.50.720">
    <property type="entry name" value="NAD(P)-binding Rossmann-like Domain"/>
    <property type="match status" value="1"/>
</dbReference>
<name>A0ABT4VXP0_9HYPH</name>
<keyword evidence="4" id="KW-1185">Reference proteome</keyword>
<evidence type="ECO:0000313" key="4">
    <source>
        <dbReference type="Proteomes" id="UP001148313"/>
    </source>
</evidence>
<accession>A0ABT4VXP0</accession>
<dbReference type="Proteomes" id="UP001148313">
    <property type="component" value="Unassembled WGS sequence"/>
</dbReference>
<evidence type="ECO:0000259" key="2">
    <source>
        <dbReference type="Pfam" id="PF03807"/>
    </source>
</evidence>
<dbReference type="InterPro" id="IPR010185">
    <property type="entry name" value="NpdG"/>
</dbReference>